<feature type="transmembrane region" description="Helical" evidence="1">
    <location>
        <begin position="198"/>
        <end position="216"/>
    </location>
</feature>
<feature type="transmembrane region" description="Helical" evidence="1">
    <location>
        <begin position="78"/>
        <end position="100"/>
    </location>
</feature>
<dbReference type="EMBL" id="LNQN01000007">
    <property type="protein sequence ID" value="KSU80259.1"/>
    <property type="molecule type" value="Genomic_DNA"/>
</dbReference>
<reference evidence="2 3" key="1">
    <citation type="journal article" date="2014" name="Antonie Van Leeuwenhoek">
        <title>Fictibacillus enclensis sp. nov., isolated from marine sediment.</title>
        <authorList>
            <person name="Dastager S.G."/>
            <person name="Mawlankar R."/>
            <person name="Srinivasan K."/>
            <person name="Tang S.K."/>
            <person name="Lee J.C."/>
            <person name="Ramana V.V."/>
            <person name="Shouche Y.S."/>
        </authorList>
    </citation>
    <scope>NUCLEOTIDE SEQUENCE [LARGE SCALE GENOMIC DNA]</scope>
    <source>
        <strain evidence="2 3">NIO-1003</strain>
    </source>
</reference>
<comment type="caution">
    <text evidence="2">The sequence shown here is derived from an EMBL/GenBank/DDBJ whole genome shotgun (WGS) entry which is preliminary data.</text>
</comment>
<sequence length="448" mass="50261">MILLAIYSLMVVFYTISLFADSFLLDEVTGIFAILALVLSFPKATGLYRATGTVFILVGCLLYFYLQKPLLELPHYMTSTIVLLAIFYVLPFINSIIVVGRYDKSVNQLLKRRVGNLGQLYYRSSLVSFLLGSFLNIATIPLVESVLRRNLQKAEDKLRDIFISRAMLRGYALCLAWSPMEILVAISVDITHSNYVHLLPWLLLFSVTLLGVDWLIGLKYRKYQVEQAAASEAAPLDGRILKKSGVLLLYLSVFIAAVIGARRVLNTDFLMAVTLVIVPYSFLWALLVKRIRSYLVYSLRVWKNRASSQQNFMVLFLSAGFLISTLKVSPFLKWLQQPFGAVEHWPVLLFLLIQVLFLGLAMIGFHPLVTISILGEVIQPLLGEINPLSFAVVLISSGLSTVMAGPYNITVSLTGSLLHQNPYRVSFWNIGFAFLYSSMGTMIALLML</sequence>
<dbReference type="AlphaFoldDB" id="A0A0V8IZQ5"/>
<accession>A0A0V8IZQ5</accession>
<gene>
    <name evidence="2" type="ORF">AS030_20175</name>
</gene>
<protein>
    <recommendedName>
        <fullName evidence="4">Citrate transporter-like domain-containing protein</fullName>
    </recommendedName>
</protein>
<feature type="transmembrane region" description="Helical" evidence="1">
    <location>
        <begin position="120"/>
        <end position="147"/>
    </location>
</feature>
<dbReference type="Proteomes" id="UP000054099">
    <property type="component" value="Unassembled WGS sequence"/>
</dbReference>
<evidence type="ECO:0000313" key="2">
    <source>
        <dbReference type="EMBL" id="KSU80259.1"/>
    </source>
</evidence>
<feature type="transmembrane region" description="Helical" evidence="1">
    <location>
        <begin position="271"/>
        <end position="291"/>
    </location>
</feature>
<feature type="transmembrane region" description="Helical" evidence="1">
    <location>
        <begin position="12"/>
        <end position="41"/>
    </location>
</feature>
<feature type="transmembrane region" description="Helical" evidence="1">
    <location>
        <begin position="47"/>
        <end position="66"/>
    </location>
</feature>
<proteinExistence type="predicted"/>
<evidence type="ECO:0008006" key="4">
    <source>
        <dbReference type="Google" id="ProtNLM"/>
    </source>
</evidence>
<keyword evidence="1" id="KW-1133">Transmembrane helix</keyword>
<dbReference type="OrthoDB" id="2960907at2"/>
<feature type="transmembrane region" description="Helical" evidence="1">
    <location>
        <begin position="387"/>
        <end position="407"/>
    </location>
</feature>
<feature type="transmembrane region" description="Helical" evidence="1">
    <location>
        <begin position="427"/>
        <end position="447"/>
    </location>
</feature>
<organism evidence="2 3">
    <name type="scientific">Fictibacillus enclensis</name>
    <dbReference type="NCBI Taxonomy" id="1017270"/>
    <lineage>
        <taxon>Bacteria</taxon>
        <taxon>Bacillati</taxon>
        <taxon>Bacillota</taxon>
        <taxon>Bacilli</taxon>
        <taxon>Bacillales</taxon>
        <taxon>Fictibacillaceae</taxon>
        <taxon>Fictibacillus</taxon>
    </lineage>
</organism>
<evidence type="ECO:0000256" key="1">
    <source>
        <dbReference type="SAM" id="Phobius"/>
    </source>
</evidence>
<keyword evidence="1" id="KW-0812">Transmembrane</keyword>
<feature type="transmembrane region" description="Helical" evidence="1">
    <location>
        <begin position="246"/>
        <end position="265"/>
    </location>
</feature>
<name>A0A0V8IZQ5_9BACL</name>
<dbReference type="RefSeq" id="WP_061975108.1">
    <property type="nucleotide sequence ID" value="NZ_FMAV01000005.1"/>
</dbReference>
<keyword evidence="3" id="KW-1185">Reference proteome</keyword>
<keyword evidence="1" id="KW-0472">Membrane</keyword>
<feature type="transmembrane region" description="Helical" evidence="1">
    <location>
        <begin position="312"/>
        <end position="335"/>
    </location>
</feature>
<feature type="transmembrane region" description="Helical" evidence="1">
    <location>
        <begin position="347"/>
        <end position="375"/>
    </location>
</feature>
<evidence type="ECO:0000313" key="3">
    <source>
        <dbReference type="Proteomes" id="UP000054099"/>
    </source>
</evidence>
<feature type="transmembrane region" description="Helical" evidence="1">
    <location>
        <begin position="168"/>
        <end position="186"/>
    </location>
</feature>